<name>A0ABT5G718_9ACTN</name>
<reference evidence="2 3" key="1">
    <citation type="journal article" date="2015" name="Int. J. Syst. Evol. Microbiol.">
        <title>Streptomyces gilvifuscus sp. nov., an actinomycete that produces antibacterial compounds isolated from soil.</title>
        <authorList>
            <person name="Nguyen T.M."/>
            <person name="Kim J."/>
        </authorList>
    </citation>
    <scope>NUCLEOTIDE SEQUENCE [LARGE SCALE GENOMIC DNA]</scope>
    <source>
        <strain evidence="2 3">T113</strain>
    </source>
</reference>
<keyword evidence="3" id="KW-1185">Reference proteome</keyword>
<sequence>MSETVAATTELTSQYGARVASDLEGNLKEQERIRGEIEALQGKLAGLQQDHTILVNIQQALGIPAAPAQPAPEAVTAVPAPRKKKTATASAGKQARAGKSAAPARKRAGKKNTAAPSTAPSPLPKLVDLVREHLAGQHEPRSAAEIATTLGQQHPEREIQIKIVRLTLEGLVAKNQAQRTKQGRSVFYATPETAEPAPQDEPEGQPSA</sequence>
<proteinExistence type="predicted"/>
<feature type="compositionally biased region" description="Acidic residues" evidence="1">
    <location>
        <begin position="198"/>
        <end position="208"/>
    </location>
</feature>
<dbReference type="EMBL" id="JAQOSK010000022">
    <property type="protein sequence ID" value="MDC2960401.1"/>
    <property type="molecule type" value="Genomic_DNA"/>
</dbReference>
<evidence type="ECO:0000313" key="3">
    <source>
        <dbReference type="Proteomes" id="UP001221328"/>
    </source>
</evidence>
<evidence type="ECO:0000256" key="1">
    <source>
        <dbReference type="SAM" id="MobiDB-lite"/>
    </source>
</evidence>
<evidence type="ECO:0000313" key="2">
    <source>
        <dbReference type="EMBL" id="MDC2960401.1"/>
    </source>
</evidence>
<evidence type="ECO:0008006" key="4">
    <source>
        <dbReference type="Google" id="ProtNLM"/>
    </source>
</evidence>
<organism evidence="2 3">
    <name type="scientific">Streptomyces gilvifuscus</name>
    <dbReference type="NCBI Taxonomy" id="1550617"/>
    <lineage>
        <taxon>Bacteria</taxon>
        <taxon>Bacillati</taxon>
        <taxon>Actinomycetota</taxon>
        <taxon>Actinomycetes</taxon>
        <taxon>Kitasatosporales</taxon>
        <taxon>Streptomycetaceae</taxon>
        <taxon>Streptomyces</taxon>
    </lineage>
</organism>
<protein>
    <recommendedName>
        <fullName evidence="4">Regulatory protein</fullName>
    </recommendedName>
</protein>
<comment type="caution">
    <text evidence="2">The sequence shown here is derived from an EMBL/GenBank/DDBJ whole genome shotgun (WGS) entry which is preliminary data.</text>
</comment>
<accession>A0ABT5G718</accession>
<dbReference type="Proteomes" id="UP001221328">
    <property type="component" value="Unassembled WGS sequence"/>
</dbReference>
<feature type="region of interest" description="Disordered" evidence="1">
    <location>
        <begin position="72"/>
        <end position="124"/>
    </location>
</feature>
<gene>
    <name evidence="2" type="ORF">PO587_38855</name>
</gene>
<feature type="region of interest" description="Disordered" evidence="1">
    <location>
        <begin position="176"/>
        <end position="208"/>
    </location>
</feature>
<dbReference type="RefSeq" id="WP_272178549.1">
    <property type="nucleotide sequence ID" value="NZ_JAQOSK010000022.1"/>
</dbReference>